<dbReference type="PANTHER" id="PTHR44169">
    <property type="entry name" value="NADPH-DEPENDENT 1-ACYLDIHYDROXYACETONE PHOSPHATE REDUCTASE"/>
    <property type="match status" value="1"/>
</dbReference>
<keyword evidence="3" id="KW-0560">Oxidoreductase</keyword>
<evidence type="ECO:0000256" key="4">
    <source>
        <dbReference type="RuleBase" id="RU000363"/>
    </source>
</evidence>
<protein>
    <submittedName>
        <fullName evidence="5">Uncharacterized protein</fullName>
    </submittedName>
</protein>
<dbReference type="PANTHER" id="PTHR44169:SF6">
    <property type="entry name" value="NADPH-DEPENDENT 1-ACYLDIHYDROXYACETONE PHOSPHATE REDUCTASE"/>
    <property type="match status" value="1"/>
</dbReference>
<dbReference type="GeneID" id="92087009"/>
<gene>
    <name evidence="5" type="ORF">PG994_002537</name>
</gene>
<dbReference type="EMBL" id="JAQQWL010000003">
    <property type="protein sequence ID" value="KAK8078730.1"/>
    <property type="molecule type" value="Genomic_DNA"/>
</dbReference>
<name>A0ABR1W5F3_9PEZI</name>
<evidence type="ECO:0000256" key="3">
    <source>
        <dbReference type="ARBA" id="ARBA00023002"/>
    </source>
</evidence>
<reference evidence="5 6" key="1">
    <citation type="submission" date="2023-01" db="EMBL/GenBank/DDBJ databases">
        <title>Analysis of 21 Apiospora genomes using comparative genomics revels a genus with tremendous synthesis potential of carbohydrate active enzymes and secondary metabolites.</title>
        <authorList>
            <person name="Sorensen T."/>
        </authorList>
    </citation>
    <scope>NUCLEOTIDE SEQUENCE [LARGE SCALE GENOMIC DNA]</scope>
    <source>
        <strain evidence="5 6">CBS 135458</strain>
    </source>
</reference>
<dbReference type="Proteomes" id="UP001480595">
    <property type="component" value="Unassembled WGS sequence"/>
</dbReference>
<dbReference type="PRINTS" id="PR00080">
    <property type="entry name" value="SDRFAMILY"/>
</dbReference>
<evidence type="ECO:0000313" key="5">
    <source>
        <dbReference type="EMBL" id="KAK8078730.1"/>
    </source>
</evidence>
<dbReference type="Gene3D" id="3.40.50.720">
    <property type="entry name" value="NAD(P)-binding Rossmann-like Domain"/>
    <property type="match status" value="1"/>
</dbReference>
<dbReference type="SUPFAM" id="SSF51735">
    <property type="entry name" value="NAD(P)-binding Rossmann-fold domains"/>
    <property type="match status" value="1"/>
</dbReference>
<dbReference type="PROSITE" id="PS00061">
    <property type="entry name" value="ADH_SHORT"/>
    <property type="match status" value="1"/>
</dbReference>
<keyword evidence="6" id="KW-1185">Reference proteome</keyword>
<dbReference type="PRINTS" id="PR00081">
    <property type="entry name" value="GDHRDH"/>
</dbReference>
<evidence type="ECO:0000313" key="6">
    <source>
        <dbReference type="Proteomes" id="UP001480595"/>
    </source>
</evidence>
<dbReference type="InterPro" id="IPR020904">
    <property type="entry name" value="Sc_DH/Rdtase_CS"/>
</dbReference>
<accession>A0ABR1W5F3</accession>
<proteinExistence type="inferred from homology"/>
<dbReference type="InterPro" id="IPR036291">
    <property type="entry name" value="NAD(P)-bd_dom_sf"/>
</dbReference>
<dbReference type="InterPro" id="IPR002347">
    <property type="entry name" value="SDR_fam"/>
</dbReference>
<dbReference type="RefSeq" id="XP_066719801.1">
    <property type="nucleotide sequence ID" value="XM_066853946.1"/>
</dbReference>
<comment type="caution">
    <text evidence="5">The sequence shown here is derived from an EMBL/GenBank/DDBJ whole genome shotgun (WGS) entry which is preliminary data.</text>
</comment>
<organism evidence="5 6">
    <name type="scientific">Apiospora phragmitis</name>
    <dbReference type="NCBI Taxonomy" id="2905665"/>
    <lineage>
        <taxon>Eukaryota</taxon>
        <taxon>Fungi</taxon>
        <taxon>Dikarya</taxon>
        <taxon>Ascomycota</taxon>
        <taxon>Pezizomycotina</taxon>
        <taxon>Sordariomycetes</taxon>
        <taxon>Xylariomycetidae</taxon>
        <taxon>Amphisphaeriales</taxon>
        <taxon>Apiosporaceae</taxon>
        <taxon>Apiospora</taxon>
    </lineage>
</organism>
<dbReference type="Pfam" id="PF00106">
    <property type="entry name" value="adh_short"/>
    <property type="match status" value="1"/>
</dbReference>
<evidence type="ECO:0000256" key="2">
    <source>
        <dbReference type="ARBA" id="ARBA00022857"/>
    </source>
</evidence>
<sequence length="298" mass="32407">MISKKTVLITGCSNGGIGSALARTFHHRGWHVFATARDTSKMSELNGLSDLTQLTLDLVKSDDIKVVAEHVSKLAQGKLDCLVNNAGRNHFMPILDEDLDVVKDLFQINFYGPLALTQAFVPLLTASEGMAVYITSISGYVSNKYMGTYAASKRSLEIVADTLRHEIAPFGVGVLEVVTGDVKTNGQTYLGDIKLPPDSWYKSQEDDITNMAQGKGGFPKMETDDYATGVVNEIINRTTGRFWYGNNADLVRITTTATDVPQSVIASRIISRRVTHLLTKPTQDAVTLTGTGLDAFGQ</sequence>
<evidence type="ECO:0000256" key="1">
    <source>
        <dbReference type="ARBA" id="ARBA00006484"/>
    </source>
</evidence>
<comment type="similarity">
    <text evidence="1 4">Belongs to the short-chain dehydrogenases/reductases (SDR) family.</text>
</comment>
<keyword evidence="2" id="KW-0521">NADP</keyword>